<protein>
    <submittedName>
        <fullName evidence="10">tRNA epoxyqueuosine(34) reductase QueG</fullName>
        <ecNumber evidence="10">1.17.99.6</ecNumber>
    </submittedName>
</protein>
<evidence type="ECO:0000256" key="3">
    <source>
        <dbReference type="ARBA" id="ARBA00022694"/>
    </source>
</evidence>
<keyword evidence="11" id="KW-1185">Reference proteome</keyword>
<dbReference type="AlphaFoldDB" id="A0A833HR68"/>
<dbReference type="SUPFAM" id="SSF46548">
    <property type="entry name" value="alpha-helical ferredoxin"/>
    <property type="match status" value="1"/>
</dbReference>
<dbReference type="Proteomes" id="UP000465601">
    <property type="component" value="Unassembled WGS sequence"/>
</dbReference>
<dbReference type="GO" id="GO:0052693">
    <property type="term" value="F:epoxyqueuosine reductase activity"/>
    <property type="evidence" value="ECO:0007669"/>
    <property type="project" value="UniProtKB-EC"/>
</dbReference>
<evidence type="ECO:0000313" key="11">
    <source>
        <dbReference type="Proteomes" id="UP000465601"/>
    </source>
</evidence>
<comment type="caution">
    <text evidence="10">The sequence shown here is derived from an EMBL/GenBank/DDBJ whole genome shotgun (WGS) entry which is preliminary data.</text>
</comment>
<evidence type="ECO:0000313" key="10">
    <source>
        <dbReference type="EMBL" id="KAB3533092.1"/>
    </source>
</evidence>
<keyword evidence="2" id="KW-0963">Cytoplasm</keyword>
<dbReference type="OrthoDB" id="9784571at2"/>
<proteinExistence type="predicted"/>
<dbReference type="PROSITE" id="PS00198">
    <property type="entry name" value="4FE4S_FER_1"/>
    <property type="match status" value="1"/>
</dbReference>
<dbReference type="InterPro" id="IPR017896">
    <property type="entry name" value="4Fe4S_Fe-S-bd"/>
</dbReference>
<dbReference type="EMBL" id="WBZB01000004">
    <property type="protein sequence ID" value="KAB3533092.1"/>
    <property type="molecule type" value="Genomic_DNA"/>
</dbReference>
<dbReference type="Pfam" id="PF13646">
    <property type="entry name" value="HEAT_2"/>
    <property type="match status" value="1"/>
</dbReference>
<dbReference type="SUPFAM" id="SSF48371">
    <property type="entry name" value="ARM repeat"/>
    <property type="match status" value="1"/>
</dbReference>
<evidence type="ECO:0000256" key="4">
    <source>
        <dbReference type="ARBA" id="ARBA00022723"/>
    </source>
</evidence>
<keyword evidence="1" id="KW-0004">4Fe-4S</keyword>
<accession>A0A833HR68</accession>
<dbReference type="InterPro" id="IPR004453">
    <property type="entry name" value="QueG"/>
</dbReference>
<organism evidence="10 11">
    <name type="scientific">Alkaliphilus serpentinus</name>
    <dbReference type="NCBI Taxonomy" id="1482731"/>
    <lineage>
        <taxon>Bacteria</taxon>
        <taxon>Bacillati</taxon>
        <taxon>Bacillota</taxon>
        <taxon>Clostridia</taxon>
        <taxon>Peptostreptococcales</taxon>
        <taxon>Natronincolaceae</taxon>
        <taxon>Alkaliphilus</taxon>
    </lineage>
</organism>
<dbReference type="Pfam" id="PF08331">
    <property type="entry name" value="QueG_DUF1730"/>
    <property type="match status" value="1"/>
</dbReference>
<dbReference type="Pfam" id="PF13484">
    <property type="entry name" value="Fer4_16"/>
    <property type="match status" value="1"/>
</dbReference>
<dbReference type="GO" id="GO:0051539">
    <property type="term" value="F:4 iron, 4 sulfur cluster binding"/>
    <property type="evidence" value="ECO:0007669"/>
    <property type="project" value="UniProtKB-KW"/>
</dbReference>
<dbReference type="GO" id="GO:0046872">
    <property type="term" value="F:metal ion binding"/>
    <property type="evidence" value="ECO:0007669"/>
    <property type="project" value="UniProtKB-KW"/>
</dbReference>
<name>A0A833HR68_9FIRM</name>
<evidence type="ECO:0000259" key="9">
    <source>
        <dbReference type="PROSITE" id="PS51379"/>
    </source>
</evidence>
<dbReference type="InterPro" id="IPR016024">
    <property type="entry name" value="ARM-type_fold"/>
</dbReference>
<evidence type="ECO:0000256" key="5">
    <source>
        <dbReference type="ARBA" id="ARBA00022785"/>
    </source>
</evidence>
<dbReference type="PANTHER" id="PTHR30002">
    <property type="entry name" value="EPOXYQUEUOSINE REDUCTASE"/>
    <property type="match status" value="1"/>
</dbReference>
<keyword evidence="8" id="KW-0411">Iron-sulfur</keyword>
<dbReference type="PROSITE" id="PS51379">
    <property type="entry name" value="4FE4S_FER_2"/>
    <property type="match status" value="1"/>
</dbReference>
<dbReference type="InterPro" id="IPR017900">
    <property type="entry name" value="4Fe4S_Fe_S_CS"/>
</dbReference>
<dbReference type="Gene3D" id="3.30.70.20">
    <property type="match status" value="1"/>
</dbReference>
<dbReference type="GO" id="GO:0008616">
    <property type="term" value="P:tRNA queuosine(34) biosynthetic process"/>
    <property type="evidence" value="ECO:0007669"/>
    <property type="project" value="UniProtKB-KW"/>
</dbReference>
<dbReference type="Gene3D" id="1.25.10.10">
    <property type="entry name" value="Leucine-rich Repeat Variant"/>
    <property type="match status" value="1"/>
</dbReference>
<keyword evidence="7" id="KW-0408">Iron</keyword>
<keyword evidence="5" id="KW-0671">Queuosine biosynthesis</keyword>
<evidence type="ECO:0000256" key="6">
    <source>
        <dbReference type="ARBA" id="ARBA00023002"/>
    </source>
</evidence>
<dbReference type="InterPro" id="IPR011989">
    <property type="entry name" value="ARM-like"/>
</dbReference>
<keyword evidence="3" id="KW-0819">tRNA processing</keyword>
<gene>
    <name evidence="10" type="primary">queG</name>
    <name evidence="10" type="ORF">F8153_00655</name>
</gene>
<sequence>MKLWGTYNEGLFVALKEDIIEYSKSLGIDLIGFTSAEAFEELRPILASREALGHLSGFEEGVMEKRINPRLTMEDAESIIVIGQSYYHDVDQKNKPRYHGELARTAWGRDYHFVLMEKLTNLAEYIKKLSSNLQYKAFVDTGPLVDRHVAHRAGLGWYGYNSTLINEGYGSWFFIGYLLTNLQLQPDKTLEDQCAGCNLCVEQCPGGAIEGPYSFNANKCLSYVLQQRETIPHEKRGNLGNRLYGCDICQLVCPHNKEVKASKEEAFIPKDLPHHVDLVQLINITSKDFKTLFNKNASGWRGKKTLQRNAIIALGNCGDQEAIKYLMPLLKDPRREIREYALGAVYKLDKNAAVKAAEEYDMTHIIKELMAKDEI</sequence>
<keyword evidence="4" id="KW-0479">Metal-binding</keyword>
<evidence type="ECO:0000256" key="8">
    <source>
        <dbReference type="ARBA" id="ARBA00023014"/>
    </source>
</evidence>
<evidence type="ECO:0000256" key="1">
    <source>
        <dbReference type="ARBA" id="ARBA00022485"/>
    </source>
</evidence>
<dbReference type="EC" id="1.17.99.6" evidence="10"/>
<reference evidence="10 11" key="1">
    <citation type="submission" date="2019-10" db="EMBL/GenBank/DDBJ databases">
        <title>Alkaliphilus serpentinus sp. nov. and Alkaliphilus pronyensis sp. nov., two novel anaerobic alkaliphilic species isolated from the serpentinized-hosted hydrothermal field of the Prony Bay (New Caledonia).</title>
        <authorList>
            <person name="Postec A."/>
        </authorList>
    </citation>
    <scope>NUCLEOTIDE SEQUENCE [LARGE SCALE GENOMIC DNA]</scope>
    <source>
        <strain evidence="10 11">LacT</strain>
    </source>
</reference>
<keyword evidence="6 10" id="KW-0560">Oxidoreductase</keyword>
<dbReference type="PANTHER" id="PTHR30002:SF4">
    <property type="entry name" value="EPOXYQUEUOSINE REDUCTASE"/>
    <property type="match status" value="1"/>
</dbReference>
<evidence type="ECO:0000256" key="7">
    <source>
        <dbReference type="ARBA" id="ARBA00023004"/>
    </source>
</evidence>
<dbReference type="InterPro" id="IPR013542">
    <property type="entry name" value="QueG_DUF1730"/>
</dbReference>
<dbReference type="NCBIfam" id="TIGR00276">
    <property type="entry name" value="tRNA epoxyqueuosine(34) reductase QueG"/>
    <property type="match status" value="1"/>
</dbReference>
<feature type="domain" description="4Fe-4S ferredoxin-type" evidence="9">
    <location>
        <begin position="184"/>
        <end position="214"/>
    </location>
</feature>
<evidence type="ECO:0000256" key="2">
    <source>
        <dbReference type="ARBA" id="ARBA00022490"/>
    </source>
</evidence>